<dbReference type="PROSITE" id="PS51202">
    <property type="entry name" value="RCK_C"/>
    <property type="match status" value="1"/>
</dbReference>
<dbReference type="RefSeq" id="WP_145342003.1">
    <property type="nucleotide sequence ID" value="NZ_CP036261.1"/>
</dbReference>
<accession>A0A517LUK8</accession>
<dbReference type="Proteomes" id="UP000319557">
    <property type="component" value="Chromosome"/>
</dbReference>
<dbReference type="Pfam" id="PF02254">
    <property type="entry name" value="TrkA_N"/>
    <property type="match status" value="1"/>
</dbReference>
<feature type="transmembrane region" description="Helical" evidence="2">
    <location>
        <begin position="12"/>
        <end position="28"/>
    </location>
</feature>
<proteinExistence type="predicted"/>
<sequence length="334" mass="36759">MKSPLARIRYGAIILVSIVWGAVIGFRFLGDYDWIGAIWMVVITISTVGYGEHSSMEPELKLFTVLVILLGMSAAVYTFGGLFQLMLAGELERAIGRQRMTKDLNRMSDHIIVCGYGRMGQNLASELASQGETLVVIDLDPDVIQENSSAEMVCWQGDATEEATLEAVGIARAKTLVISLPNDAESVFITLTARNLNPDLQIIARAEKQSTGKKLRQAGATKVVMPTVVGARQMARLITRPSTADLMERVSETAFVELELDELLIAEECPLVGMTVGQTDAHRLHKLLVIAIKKSDESLIFNPDAGYVFQSHDIIMIMGHGEDIARFRETFRIC</sequence>
<evidence type="ECO:0000313" key="5">
    <source>
        <dbReference type="EMBL" id="QDS86315.1"/>
    </source>
</evidence>
<dbReference type="KEGG" id="ruv:EC9_04760"/>
<dbReference type="Gene3D" id="3.40.50.720">
    <property type="entry name" value="NAD(P)-binding Rossmann-like Domain"/>
    <property type="match status" value="1"/>
</dbReference>
<keyword evidence="2" id="KW-0472">Membrane</keyword>
<feature type="transmembrane region" description="Helical" evidence="2">
    <location>
        <begin position="63"/>
        <end position="87"/>
    </location>
</feature>
<dbReference type="Pfam" id="PF07885">
    <property type="entry name" value="Ion_trans_2"/>
    <property type="match status" value="1"/>
</dbReference>
<keyword evidence="5" id="KW-0407">Ion channel</keyword>
<evidence type="ECO:0000313" key="6">
    <source>
        <dbReference type="Proteomes" id="UP000319557"/>
    </source>
</evidence>
<dbReference type="Gene3D" id="1.10.287.70">
    <property type="match status" value="1"/>
</dbReference>
<dbReference type="EMBL" id="CP036261">
    <property type="protein sequence ID" value="QDS86315.1"/>
    <property type="molecule type" value="Genomic_DNA"/>
</dbReference>
<dbReference type="AlphaFoldDB" id="A0A517LUK8"/>
<organism evidence="5 6">
    <name type="scientific">Rosistilla ulvae</name>
    <dbReference type="NCBI Taxonomy" id="1930277"/>
    <lineage>
        <taxon>Bacteria</taxon>
        <taxon>Pseudomonadati</taxon>
        <taxon>Planctomycetota</taxon>
        <taxon>Planctomycetia</taxon>
        <taxon>Pirellulales</taxon>
        <taxon>Pirellulaceae</taxon>
        <taxon>Rosistilla</taxon>
    </lineage>
</organism>
<evidence type="ECO:0000256" key="1">
    <source>
        <dbReference type="ARBA" id="ARBA00004651"/>
    </source>
</evidence>
<feature type="domain" description="RCK N-terminal" evidence="3">
    <location>
        <begin position="108"/>
        <end position="225"/>
    </location>
</feature>
<dbReference type="PANTHER" id="PTHR43833">
    <property type="entry name" value="POTASSIUM CHANNEL PROTEIN 2-RELATED-RELATED"/>
    <property type="match status" value="1"/>
</dbReference>
<protein>
    <submittedName>
        <fullName evidence="5">Voltage-gated potassium channel Kch</fullName>
    </submittedName>
</protein>
<dbReference type="GO" id="GO:0006813">
    <property type="term" value="P:potassium ion transport"/>
    <property type="evidence" value="ECO:0007669"/>
    <property type="project" value="InterPro"/>
</dbReference>
<dbReference type="InterPro" id="IPR006037">
    <property type="entry name" value="RCK_C"/>
</dbReference>
<dbReference type="InterPro" id="IPR003148">
    <property type="entry name" value="RCK_N"/>
</dbReference>
<dbReference type="InterPro" id="IPR036721">
    <property type="entry name" value="RCK_C_sf"/>
</dbReference>
<dbReference type="Gene3D" id="3.30.70.1450">
    <property type="entry name" value="Regulator of K+ conductance, C-terminal domain"/>
    <property type="match status" value="1"/>
</dbReference>
<evidence type="ECO:0000259" key="4">
    <source>
        <dbReference type="PROSITE" id="PS51202"/>
    </source>
</evidence>
<keyword evidence="5" id="KW-0813">Transport</keyword>
<evidence type="ECO:0000256" key="2">
    <source>
        <dbReference type="SAM" id="Phobius"/>
    </source>
</evidence>
<dbReference type="OrthoDB" id="9785285at2"/>
<dbReference type="PANTHER" id="PTHR43833:SF9">
    <property type="entry name" value="POTASSIUM CHANNEL PROTEIN YUGO-RELATED"/>
    <property type="match status" value="1"/>
</dbReference>
<reference evidence="5 6" key="1">
    <citation type="submission" date="2019-02" db="EMBL/GenBank/DDBJ databases">
        <title>Deep-cultivation of Planctomycetes and their phenomic and genomic characterization uncovers novel biology.</title>
        <authorList>
            <person name="Wiegand S."/>
            <person name="Jogler M."/>
            <person name="Boedeker C."/>
            <person name="Pinto D."/>
            <person name="Vollmers J."/>
            <person name="Rivas-Marin E."/>
            <person name="Kohn T."/>
            <person name="Peeters S.H."/>
            <person name="Heuer A."/>
            <person name="Rast P."/>
            <person name="Oberbeckmann S."/>
            <person name="Bunk B."/>
            <person name="Jeske O."/>
            <person name="Meyerdierks A."/>
            <person name="Storesund J.E."/>
            <person name="Kallscheuer N."/>
            <person name="Luecker S."/>
            <person name="Lage O.M."/>
            <person name="Pohl T."/>
            <person name="Merkel B.J."/>
            <person name="Hornburger P."/>
            <person name="Mueller R.-W."/>
            <person name="Bruemmer F."/>
            <person name="Labrenz M."/>
            <person name="Spormann A.M."/>
            <person name="Op den Camp H."/>
            <person name="Overmann J."/>
            <person name="Amann R."/>
            <person name="Jetten M.S.M."/>
            <person name="Mascher T."/>
            <person name="Medema M.H."/>
            <person name="Devos D.P."/>
            <person name="Kaster A.-K."/>
            <person name="Ovreas L."/>
            <person name="Rohde M."/>
            <person name="Galperin M.Y."/>
            <person name="Jogler C."/>
        </authorList>
    </citation>
    <scope>NUCLEOTIDE SEQUENCE [LARGE SCALE GENOMIC DNA]</scope>
    <source>
        <strain evidence="5 6">EC9</strain>
    </source>
</reference>
<comment type="subcellular location">
    <subcellularLocation>
        <location evidence="1">Cell membrane</location>
        <topology evidence="1">Multi-pass membrane protein</topology>
    </subcellularLocation>
</comment>
<evidence type="ECO:0000259" key="3">
    <source>
        <dbReference type="PROSITE" id="PS51201"/>
    </source>
</evidence>
<dbReference type="InterPro" id="IPR050721">
    <property type="entry name" value="Trk_Ktr_HKT_K-transport"/>
</dbReference>
<dbReference type="SUPFAM" id="SSF116726">
    <property type="entry name" value="TrkA C-terminal domain-like"/>
    <property type="match status" value="1"/>
</dbReference>
<dbReference type="PROSITE" id="PS51201">
    <property type="entry name" value="RCK_N"/>
    <property type="match status" value="1"/>
</dbReference>
<dbReference type="Pfam" id="PF02080">
    <property type="entry name" value="TrkA_C"/>
    <property type="match status" value="1"/>
</dbReference>
<feature type="transmembrane region" description="Helical" evidence="2">
    <location>
        <begin position="34"/>
        <end position="51"/>
    </location>
</feature>
<gene>
    <name evidence="5" type="primary">kch</name>
    <name evidence="5" type="ORF">EC9_04760</name>
</gene>
<dbReference type="GO" id="GO:0005886">
    <property type="term" value="C:plasma membrane"/>
    <property type="evidence" value="ECO:0007669"/>
    <property type="project" value="UniProtKB-SubCell"/>
</dbReference>
<feature type="domain" description="RCK C-terminal" evidence="4">
    <location>
        <begin position="248"/>
        <end position="333"/>
    </location>
</feature>
<keyword evidence="5" id="KW-0406">Ion transport</keyword>
<dbReference type="InterPro" id="IPR036291">
    <property type="entry name" value="NAD(P)-bd_dom_sf"/>
</dbReference>
<name>A0A517LUK8_9BACT</name>
<dbReference type="SUPFAM" id="SSF51735">
    <property type="entry name" value="NAD(P)-binding Rossmann-fold domains"/>
    <property type="match status" value="1"/>
</dbReference>
<dbReference type="GO" id="GO:0008324">
    <property type="term" value="F:monoatomic cation transmembrane transporter activity"/>
    <property type="evidence" value="ECO:0007669"/>
    <property type="project" value="InterPro"/>
</dbReference>
<keyword evidence="2" id="KW-1133">Transmembrane helix</keyword>
<dbReference type="InterPro" id="IPR013099">
    <property type="entry name" value="K_chnl_dom"/>
</dbReference>
<keyword evidence="6" id="KW-1185">Reference proteome</keyword>
<keyword evidence="2" id="KW-0812">Transmembrane</keyword>
<dbReference type="SUPFAM" id="SSF81324">
    <property type="entry name" value="Voltage-gated potassium channels"/>
    <property type="match status" value="1"/>
</dbReference>